<protein>
    <submittedName>
        <fullName evidence="3">Uncharacterized protein</fullName>
    </submittedName>
</protein>
<evidence type="ECO:0000313" key="3">
    <source>
        <dbReference type="WBParaSite" id="nRc.2.0.1.t46114-RA"/>
    </source>
</evidence>
<dbReference type="Proteomes" id="UP000887565">
    <property type="component" value="Unplaced"/>
</dbReference>
<evidence type="ECO:0000313" key="2">
    <source>
        <dbReference type="Proteomes" id="UP000887565"/>
    </source>
</evidence>
<name>A0A915L4Y0_ROMCU</name>
<proteinExistence type="predicted"/>
<dbReference type="WBParaSite" id="nRc.2.0.1.t46114-RA">
    <property type="protein sequence ID" value="nRc.2.0.1.t46114-RA"/>
    <property type="gene ID" value="nRc.2.0.1.g46114"/>
</dbReference>
<evidence type="ECO:0000256" key="1">
    <source>
        <dbReference type="SAM" id="MobiDB-lite"/>
    </source>
</evidence>
<feature type="compositionally biased region" description="Basic and acidic residues" evidence="1">
    <location>
        <begin position="89"/>
        <end position="104"/>
    </location>
</feature>
<dbReference type="AlphaFoldDB" id="A0A915L4Y0"/>
<keyword evidence="2" id="KW-1185">Reference proteome</keyword>
<sequence>MNVAGFQDNFWRKDQQRSSAKITTSEIRSSLVYCGLFIFLENRHGGLSTRSRLYRRQETETPFSGLTKVQITLRDYLDVGIISSSDSSPDQHDVKENHIWDEKR</sequence>
<reference evidence="3" key="1">
    <citation type="submission" date="2022-11" db="UniProtKB">
        <authorList>
            <consortium name="WormBaseParasite"/>
        </authorList>
    </citation>
    <scope>IDENTIFICATION</scope>
</reference>
<feature type="region of interest" description="Disordered" evidence="1">
    <location>
        <begin position="82"/>
        <end position="104"/>
    </location>
</feature>
<organism evidence="2 3">
    <name type="scientific">Romanomermis culicivorax</name>
    <name type="common">Nematode worm</name>
    <dbReference type="NCBI Taxonomy" id="13658"/>
    <lineage>
        <taxon>Eukaryota</taxon>
        <taxon>Metazoa</taxon>
        <taxon>Ecdysozoa</taxon>
        <taxon>Nematoda</taxon>
        <taxon>Enoplea</taxon>
        <taxon>Dorylaimia</taxon>
        <taxon>Mermithida</taxon>
        <taxon>Mermithoidea</taxon>
        <taxon>Mermithidae</taxon>
        <taxon>Romanomermis</taxon>
    </lineage>
</organism>
<accession>A0A915L4Y0</accession>